<reference evidence="4" key="2">
    <citation type="submission" date="2025-08" db="UniProtKB">
        <authorList>
            <consortium name="RefSeq"/>
        </authorList>
    </citation>
    <scope>IDENTIFICATION</scope>
    <source>
        <tissue evidence="4">Young leaves</tissue>
    </source>
</reference>
<dbReference type="AlphaFoldDB" id="A0A8B8JND0"/>
<dbReference type="KEGG" id="aprc:113847856"/>
<organism evidence="3 4">
    <name type="scientific">Abrus precatorius</name>
    <name type="common">Indian licorice</name>
    <name type="synonym">Glycine abrus</name>
    <dbReference type="NCBI Taxonomy" id="3816"/>
    <lineage>
        <taxon>Eukaryota</taxon>
        <taxon>Viridiplantae</taxon>
        <taxon>Streptophyta</taxon>
        <taxon>Embryophyta</taxon>
        <taxon>Tracheophyta</taxon>
        <taxon>Spermatophyta</taxon>
        <taxon>Magnoliopsida</taxon>
        <taxon>eudicotyledons</taxon>
        <taxon>Gunneridae</taxon>
        <taxon>Pentapetalae</taxon>
        <taxon>rosids</taxon>
        <taxon>fabids</taxon>
        <taxon>Fabales</taxon>
        <taxon>Fabaceae</taxon>
        <taxon>Papilionoideae</taxon>
        <taxon>50 kb inversion clade</taxon>
        <taxon>NPAAA clade</taxon>
        <taxon>indigoferoid/millettioid clade</taxon>
        <taxon>Abreae</taxon>
        <taxon>Abrus</taxon>
    </lineage>
</organism>
<dbReference type="Pfam" id="PF00436">
    <property type="entry name" value="SSB"/>
    <property type="match status" value="1"/>
</dbReference>
<dbReference type="InterPro" id="IPR011344">
    <property type="entry name" value="ssDNA-bd"/>
</dbReference>
<keyword evidence="1 2" id="KW-0238">DNA-binding</keyword>
<evidence type="ECO:0000256" key="2">
    <source>
        <dbReference type="PROSITE-ProRule" id="PRU00252"/>
    </source>
</evidence>
<proteinExistence type="predicted"/>
<evidence type="ECO:0000313" key="4">
    <source>
        <dbReference type="RefSeq" id="XP_027332957.1"/>
    </source>
</evidence>
<dbReference type="PROSITE" id="PS50935">
    <property type="entry name" value="SSB"/>
    <property type="match status" value="1"/>
</dbReference>
<dbReference type="SUPFAM" id="SSF50249">
    <property type="entry name" value="Nucleic acid-binding proteins"/>
    <property type="match status" value="1"/>
</dbReference>
<dbReference type="PANTHER" id="PTHR10302">
    <property type="entry name" value="SINGLE-STRANDED DNA-BINDING PROTEIN"/>
    <property type="match status" value="1"/>
</dbReference>
<evidence type="ECO:0000313" key="3">
    <source>
        <dbReference type="Proteomes" id="UP000694853"/>
    </source>
</evidence>
<sequence>MKLKQFFFNKNFPFPSLFSLSFSPRSCFPFSTSFTPNRPRVTHSFDDVVPGCSAVYRHALKFQRPAIIEWSPYLENTASFIGSVTRAPKRVNSKTGRFGVHTVLEVQRSNQPNISSFQVLVMMWNSVAELAWEHLKANDFIYVSGCLGSFNKTDASGNLRLGYKLLVKELEFVAQRPGYQDLKKLKSVEAESGKQNGQHRLYLWQVFFANPNEWWDQRKRKLNPKQPDFKHKDTGEALWLSKYDPPWVKRQLQFLDSKIAGGGFVGRRSRVANWVYDE</sequence>
<dbReference type="InterPro" id="IPR012340">
    <property type="entry name" value="NA-bd_OB-fold"/>
</dbReference>
<dbReference type="GO" id="GO:0003697">
    <property type="term" value="F:single-stranded DNA binding"/>
    <property type="evidence" value="ECO:0007669"/>
    <property type="project" value="InterPro"/>
</dbReference>
<dbReference type="GeneID" id="113847856"/>
<dbReference type="InterPro" id="IPR000424">
    <property type="entry name" value="Primosome_PriB/ssb"/>
</dbReference>
<evidence type="ECO:0000256" key="1">
    <source>
        <dbReference type="ARBA" id="ARBA00023125"/>
    </source>
</evidence>
<protein>
    <submittedName>
        <fullName evidence="4">Protein OSB1, mitochondrial-like</fullName>
    </submittedName>
</protein>
<gene>
    <name evidence="4" type="primary">LOC113847856</name>
</gene>
<dbReference type="GO" id="GO:0042645">
    <property type="term" value="C:mitochondrial nucleoid"/>
    <property type="evidence" value="ECO:0007669"/>
    <property type="project" value="TreeGrafter"/>
</dbReference>
<dbReference type="Proteomes" id="UP000694853">
    <property type="component" value="Unplaced"/>
</dbReference>
<dbReference type="PANTHER" id="PTHR10302:SF18">
    <property type="entry name" value="PROTEIN OSB1, MITOCHONDRIAL"/>
    <property type="match status" value="1"/>
</dbReference>
<dbReference type="OrthoDB" id="1078367at2759"/>
<dbReference type="RefSeq" id="XP_027332957.1">
    <property type="nucleotide sequence ID" value="XM_027477156.1"/>
</dbReference>
<dbReference type="GO" id="GO:0006264">
    <property type="term" value="P:mitochondrial DNA replication"/>
    <property type="evidence" value="ECO:0007669"/>
    <property type="project" value="TreeGrafter"/>
</dbReference>
<name>A0A8B8JND0_ABRPR</name>
<keyword evidence="3" id="KW-1185">Reference proteome</keyword>
<reference evidence="3" key="1">
    <citation type="journal article" date="2019" name="Toxins">
        <title>Detection of Abrin-Like and Prepropulchellin-Like Toxin Genes and Transcripts Using Whole Genome Sequencing and Full-Length Transcript Sequencing of Abrus precatorius.</title>
        <authorList>
            <person name="Hovde B.T."/>
            <person name="Daligault H.E."/>
            <person name="Hanschen E.R."/>
            <person name="Kunde Y.A."/>
            <person name="Johnson M.B."/>
            <person name="Starkenburg S.R."/>
            <person name="Johnson S.L."/>
        </authorList>
    </citation>
    <scope>NUCLEOTIDE SEQUENCE [LARGE SCALE GENOMIC DNA]</scope>
</reference>
<dbReference type="Gene3D" id="2.40.50.140">
    <property type="entry name" value="Nucleic acid-binding proteins"/>
    <property type="match status" value="1"/>
</dbReference>
<accession>A0A8B8JND0</accession>